<reference evidence="1" key="1">
    <citation type="journal article" date="2023" name="Mol. Phylogenet. Evol.">
        <title>Genome-scale phylogeny and comparative genomics of the fungal order Sordariales.</title>
        <authorList>
            <person name="Hensen N."/>
            <person name="Bonometti L."/>
            <person name="Westerberg I."/>
            <person name="Brannstrom I.O."/>
            <person name="Guillou S."/>
            <person name="Cros-Aarteil S."/>
            <person name="Calhoun S."/>
            <person name="Haridas S."/>
            <person name="Kuo A."/>
            <person name="Mondo S."/>
            <person name="Pangilinan J."/>
            <person name="Riley R."/>
            <person name="LaButti K."/>
            <person name="Andreopoulos B."/>
            <person name="Lipzen A."/>
            <person name="Chen C."/>
            <person name="Yan M."/>
            <person name="Daum C."/>
            <person name="Ng V."/>
            <person name="Clum A."/>
            <person name="Steindorff A."/>
            <person name="Ohm R.A."/>
            <person name="Martin F."/>
            <person name="Silar P."/>
            <person name="Natvig D.O."/>
            <person name="Lalanne C."/>
            <person name="Gautier V."/>
            <person name="Ament-Velasquez S.L."/>
            <person name="Kruys A."/>
            <person name="Hutchinson M.I."/>
            <person name="Powell A.J."/>
            <person name="Barry K."/>
            <person name="Miller A.N."/>
            <person name="Grigoriev I.V."/>
            <person name="Debuchy R."/>
            <person name="Gladieux P."/>
            <person name="Hiltunen Thoren M."/>
            <person name="Johannesson H."/>
        </authorList>
    </citation>
    <scope>NUCLEOTIDE SEQUENCE</scope>
    <source>
        <strain evidence="1">CBS 958.72</strain>
    </source>
</reference>
<dbReference type="Proteomes" id="UP001287356">
    <property type="component" value="Unassembled WGS sequence"/>
</dbReference>
<protein>
    <submittedName>
        <fullName evidence="1">Uncharacterized protein</fullName>
    </submittedName>
</protein>
<keyword evidence="2" id="KW-1185">Reference proteome</keyword>
<accession>A0AAE0MZM8</accession>
<sequence length="60" mass="6706">MDFDDKKSSQIFLLASLFTGGYIRNNSSFLRDILGLYILANGTPRRAIETLAHIGLIPSY</sequence>
<proteinExistence type="predicted"/>
<evidence type="ECO:0000313" key="2">
    <source>
        <dbReference type="Proteomes" id="UP001287356"/>
    </source>
</evidence>
<evidence type="ECO:0000313" key="1">
    <source>
        <dbReference type="EMBL" id="KAK3361524.1"/>
    </source>
</evidence>
<name>A0AAE0MZM8_9PEZI</name>
<dbReference type="AlphaFoldDB" id="A0AAE0MZM8"/>
<gene>
    <name evidence="1" type="ORF">B0T24DRAFT_641769</name>
</gene>
<dbReference type="EMBL" id="JAULSN010000011">
    <property type="protein sequence ID" value="KAK3361524.1"/>
    <property type="molecule type" value="Genomic_DNA"/>
</dbReference>
<organism evidence="1 2">
    <name type="scientific">Lasiosphaeria ovina</name>
    <dbReference type="NCBI Taxonomy" id="92902"/>
    <lineage>
        <taxon>Eukaryota</taxon>
        <taxon>Fungi</taxon>
        <taxon>Dikarya</taxon>
        <taxon>Ascomycota</taxon>
        <taxon>Pezizomycotina</taxon>
        <taxon>Sordariomycetes</taxon>
        <taxon>Sordariomycetidae</taxon>
        <taxon>Sordariales</taxon>
        <taxon>Lasiosphaeriaceae</taxon>
        <taxon>Lasiosphaeria</taxon>
    </lineage>
</organism>
<comment type="caution">
    <text evidence="1">The sequence shown here is derived from an EMBL/GenBank/DDBJ whole genome shotgun (WGS) entry which is preliminary data.</text>
</comment>
<reference evidence="1" key="2">
    <citation type="submission" date="2023-06" db="EMBL/GenBank/DDBJ databases">
        <authorList>
            <consortium name="Lawrence Berkeley National Laboratory"/>
            <person name="Haridas S."/>
            <person name="Hensen N."/>
            <person name="Bonometti L."/>
            <person name="Westerberg I."/>
            <person name="Brannstrom I.O."/>
            <person name="Guillou S."/>
            <person name="Cros-Aarteil S."/>
            <person name="Calhoun S."/>
            <person name="Kuo A."/>
            <person name="Mondo S."/>
            <person name="Pangilinan J."/>
            <person name="Riley R."/>
            <person name="Labutti K."/>
            <person name="Andreopoulos B."/>
            <person name="Lipzen A."/>
            <person name="Chen C."/>
            <person name="Yanf M."/>
            <person name="Daum C."/>
            <person name="Ng V."/>
            <person name="Clum A."/>
            <person name="Steindorff A."/>
            <person name="Ohm R."/>
            <person name="Martin F."/>
            <person name="Silar P."/>
            <person name="Natvig D."/>
            <person name="Lalanne C."/>
            <person name="Gautier V."/>
            <person name="Ament-Velasquez S.L."/>
            <person name="Kruys A."/>
            <person name="Hutchinson M.I."/>
            <person name="Powell A.J."/>
            <person name="Barry K."/>
            <person name="Miller A.N."/>
            <person name="Grigoriev I.V."/>
            <person name="Debuchy R."/>
            <person name="Gladieux P."/>
            <person name="Thoren M.H."/>
            <person name="Johannesson H."/>
        </authorList>
    </citation>
    <scope>NUCLEOTIDE SEQUENCE</scope>
    <source>
        <strain evidence="1">CBS 958.72</strain>
    </source>
</reference>